<dbReference type="Proteomes" id="UP000638043">
    <property type="component" value="Unassembled WGS sequence"/>
</dbReference>
<dbReference type="RefSeq" id="WP_188700202.1">
    <property type="nucleotide sequence ID" value="NZ_BMMQ01000002.1"/>
</dbReference>
<gene>
    <name evidence="1" type="ORF">GCM10010910_09060</name>
</gene>
<dbReference type="EMBL" id="BMMQ01000002">
    <property type="protein sequence ID" value="GGO61382.1"/>
    <property type="molecule type" value="Genomic_DNA"/>
</dbReference>
<organism evidence="1 2">
    <name type="scientific">Microbacterium nanhaiense</name>
    <dbReference type="NCBI Taxonomy" id="1301026"/>
    <lineage>
        <taxon>Bacteria</taxon>
        <taxon>Bacillati</taxon>
        <taxon>Actinomycetota</taxon>
        <taxon>Actinomycetes</taxon>
        <taxon>Micrococcales</taxon>
        <taxon>Microbacteriaceae</taxon>
        <taxon>Microbacterium</taxon>
    </lineage>
</organism>
<keyword evidence="2" id="KW-1185">Reference proteome</keyword>
<reference evidence="2" key="1">
    <citation type="journal article" date="2019" name="Int. J. Syst. Evol. Microbiol.">
        <title>The Global Catalogue of Microorganisms (GCM) 10K type strain sequencing project: providing services to taxonomists for standard genome sequencing and annotation.</title>
        <authorList>
            <consortium name="The Broad Institute Genomics Platform"/>
            <consortium name="The Broad Institute Genome Sequencing Center for Infectious Disease"/>
            <person name="Wu L."/>
            <person name="Ma J."/>
        </authorList>
    </citation>
    <scope>NUCLEOTIDE SEQUENCE [LARGE SCALE GENOMIC DNA]</scope>
    <source>
        <strain evidence="2">CGMCC 4.7181</strain>
    </source>
</reference>
<evidence type="ECO:0008006" key="3">
    <source>
        <dbReference type="Google" id="ProtNLM"/>
    </source>
</evidence>
<sequence length="153" mass="16709">MTHVILTLTRVEAAHLADLVGQFQTLVTESDGDPAVERLTPDVYPEDADASGEFRRATRDELLGRRAHDAATVAADLARIEPASVDEALSPVDVSIADLEPWLRTLSAVRLVLASRLGITDDGEHDEDDPAYGLYEWLGYRLEGLVQVAENES</sequence>
<protein>
    <recommendedName>
        <fullName evidence="3">DUF2017 domain-containing protein</fullName>
    </recommendedName>
</protein>
<comment type="caution">
    <text evidence="1">The sequence shown here is derived from an EMBL/GenBank/DDBJ whole genome shotgun (WGS) entry which is preliminary data.</text>
</comment>
<dbReference type="InterPro" id="IPR018561">
    <property type="entry name" value="AosR"/>
</dbReference>
<proteinExistence type="predicted"/>
<name>A0ABQ2N037_9MICO</name>
<dbReference type="Pfam" id="PF09438">
    <property type="entry name" value="DUF2017"/>
    <property type="match status" value="1"/>
</dbReference>
<evidence type="ECO:0000313" key="1">
    <source>
        <dbReference type="EMBL" id="GGO61382.1"/>
    </source>
</evidence>
<evidence type="ECO:0000313" key="2">
    <source>
        <dbReference type="Proteomes" id="UP000638043"/>
    </source>
</evidence>
<accession>A0ABQ2N037</accession>